<reference evidence="1 2" key="1">
    <citation type="submission" date="2016-03" db="EMBL/GenBank/DDBJ databases">
        <title>Comparative genomics of the ectomycorrhizal sister species Rhizopogon vinicolor and Rhizopogon vesiculosus (Basidiomycota: Boletales) reveals a divergence of the mating type B locus.</title>
        <authorList>
            <person name="Mujic A.B."/>
            <person name="Kuo A."/>
            <person name="Tritt A."/>
            <person name="Lipzen A."/>
            <person name="Chen C."/>
            <person name="Johnson J."/>
            <person name="Sharma A."/>
            <person name="Barry K."/>
            <person name="Grigoriev I.V."/>
            <person name="Spatafora J.W."/>
        </authorList>
    </citation>
    <scope>NUCLEOTIDE SEQUENCE [LARGE SCALE GENOMIC DNA]</scope>
    <source>
        <strain evidence="1 2">AM-OR11-056</strain>
    </source>
</reference>
<dbReference type="EMBL" id="LVVM01003630">
    <property type="protein sequence ID" value="OJA14523.1"/>
    <property type="molecule type" value="Genomic_DNA"/>
</dbReference>
<evidence type="ECO:0000313" key="2">
    <source>
        <dbReference type="Proteomes" id="UP000183567"/>
    </source>
</evidence>
<gene>
    <name evidence="1" type="ORF">AZE42_12634</name>
</gene>
<feature type="non-terminal residue" evidence="1">
    <location>
        <position position="37"/>
    </location>
</feature>
<organism evidence="1 2">
    <name type="scientific">Rhizopogon vesiculosus</name>
    <dbReference type="NCBI Taxonomy" id="180088"/>
    <lineage>
        <taxon>Eukaryota</taxon>
        <taxon>Fungi</taxon>
        <taxon>Dikarya</taxon>
        <taxon>Basidiomycota</taxon>
        <taxon>Agaricomycotina</taxon>
        <taxon>Agaricomycetes</taxon>
        <taxon>Agaricomycetidae</taxon>
        <taxon>Boletales</taxon>
        <taxon>Suillineae</taxon>
        <taxon>Rhizopogonaceae</taxon>
        <taxon>Rhizopogon</taxon>
    </lineage>
</organism>
<dbReference type="AlphaFoldDB" id="A0A1J8Q3H7"/>
<sequence>MKNPPVTLAKIAIGDGSITSGETFELLPVVSTLLADG</sequence>
<proteinExistence type="predicted"/>
<dbReference type="Proteomes" id="UP000183567">
    <property type="component" value="Unassembled WGS sequence"/>
</dbReference>
<protein>
    <submittedName>
        <fullName evidence="1">Uncharacterized protein</fullName>
    </submittedName>
</protein>
<name>A0A1J8Q3H7_9AGAM</name>
<comment type="caution">
    <text evidence="1">The sequence shown here is derived from an EMBL/GenBank/DDBJ whole genome shotgun (WGS) entry which is preliminary data.</text>
</comment>
<accession>A0A1J8Q3H7</accession>
<evidence type="ECO:0000313" key="1">
    <source>
        <dbReference type="EMBL" id="OJA14523.1"/>
    </source>
</evidence>
<dbReference type="OrthoDB" id="443318at2759"/>
<keyword evidence="2" id="KW-1185">Reference proteome</keyword>